<dbReference type="SMART" id="SM00220">
    <property type="entry name" value="S_TKc"/>
    <property type="match status" value="1"/>
</dbReference>
<dbReference type="GO" id="GO:0007186">
    <property type="term" value="P:G protein-coupled receptor signaling pathway"/>
    <property type="evidence" value="ECO:0007669"/>
    <property type="project" value="TreeGrafter"/>
</dbReference>
<evidence type="ECO:0000259" key="9">
    <source>
        <dbReference type="PROSITE" id="PS51285"/>
    </source>
</evidence>
<evidence type="ECO:0008006" key="12">
    <source>
        <dbReference type="Google" id="ProtNLM"/>
    </source>
</evidence>
<feature type="compositionally biased region" description="Basic and acidic residues" evidence="7">
    <location>
        <begin position="520"/>
        <end position="531"/>
    </location>
</feature>
<name>A0A8H7S8M8_9FUNG</name>
<evidence type="ECO:0000313" key="10">
    <source>
        <dbReference type="EMBL" id="KAG2225689.1"/>
    </source>
</evidence>
<feature type="binding site" evidence="6">
    <location>
        <position position="27"/>
    </location>
    <ligand>
        <name>ATP</name>
        <dbReference type="ChEBI" id="CHEBI:30616"/>
    </ligand>
</feature>
<feature type="domain" description="AGC-kinase C-terminal" evidence="9">
    <location>
        <begin position="256"/>
        <end position="350"/>
    </location>
</feature>
<dbReference type="PANTHER" id="PTHR24355:SF30">
    <property type="entry name" value="SERINE_THREONINE-PROTEIN KINASE 32B ISOFORM X1"/>
    <property type="match status" value="1"/>
</dbReference>
<dbReference type="GO" id="GO:0001664">
    <property type="term" value="F:G protein-coupled receptor binding"/>
    <property type="evidence" value="ECO:0007669"/>
    <property type="project" value="TreeGrafter"/>
</dbReference>
<keyword evidence="4" id="KW-0418">Kinase</keyword>
<feature type="compositionally biased region" description="Low complexity" evidence="7">
    <location>
        <begin position="535"/>
        <end position="547"/>
    </location>
</feature>
<dbReference type="PROSITE" id="PS00107">
    <property type="entry name" value="PROTEIN_KINASE_ATP"/>
    <property type="match status" value="1"/>
</dbReference>
<dbReference type="InterPro" id="IPR000719">
    <property type="entry name" value="Prot_kinase_dom"/>
</dbReference>
<dbReference type="OrthoDB" id="354826at2759"/>
<sequence length="547" mass="63364">MRIVGRGAFGKVRIVEHRESRILYALKYINKEECIQMEAARNIIRERTILEQLDHPFLCRLRFAFQDDEYMYMVTDLMLGGDLHYHITREHFDENVLRFWFAELATGIKYLHCKRVVHRDIKPQNILLDDKGHVHITDFNIATYLHSRRVLTSNSGTGYYMAPEIYKGGGYNEAVDWWSLGVTLYEIVYKKRPFECNTSEELKIAVRRGVIHYPDDSPVSGECLSVIQGFLEMNPNKRLGQGNEGWAALVRHPFFRPIDWHRLETKNIIPPFQPATDRNNFDPTFDLEELILGDTSMSVQARRQLKQQQQRIPKGMDEQQVTKRERDLQLIEDKFAPFDFTVFEKYEGFKDPLRMTVGDPPDWVKPAFEGAEQGDLLPVKRITTGSSSVADWQEEQINHHHQPHPHQHHQQHSRSPINDNRRDSWRGPNRSASTSNIAANVVGHDFDEVPWKRRSLGMVRVKQHHQQQQHHGEDLAITNAAPPTIVTTVGAGSPENNTTSLSEEYAISLQGVRKKQSTKSFRERRERDRKSINMSPTTEPSSTTEGR</sequence>
<evidence type="ECO:0000313" key="11">
    <source>
        <dbReference type="Proteomes" id="UP000646827"/>
    </source>
</evidence>
<dbReference type="PANTHER" id="PTHR24355">
    <property type="entry name" value="G PROTEIN-COUPLED RECEPTOR KINASE/RIBOSOMAL PROTEIN S6 KINASE"/>
    <property type="match status" value="1"/>
</dbReference>
<dbReference type="Pfam" id="PF00069">
    <property type="entry name" value="Pkinase"/>
    <property type="match status" value="1"/>
</dbReference>
<dbReference type="InterPro" id="IPR011009">
    <property type="entry name" value="Kinase-like_dom_sf"/>
</dbReference>
<dbReference type="PROSITE" id="PS51285">
    <property type="entry name" value="AGC_KINASE_CTER"/>
    <property type="match status" value="1"/>
</dbReference>
<evidence type="ECO:0000256" key="3">
    <source>
        <dbReference type="ARBA" id="ARBA00022741"/>
    </source>
</evidence>
<dbReference type="EMBL" id="JAEPRB010000025">
    <property type="protein sequence ID" value="KAG2225689.1"/>
    <property type="molecule type" value="Genomic_DNA"/>
</dbReference>
<keyword evidence="11" id="KW-1185">Reference proteome</keyword>
<dbReference type="GO" id="GO:0009966">
    <property type="term" value="P:regulation of signal transduction"/>
    <property type="evidence" value="ECO:0007669"/>
    <property type="project" value="TreeGrafter"/>
</dbReference>
<dbReference type="PROSITE" id="PS00108">
    <property type="entry name" value="PROTEIN_KINASE_ST"/>
    <property type="match status" value="1"/>
</dbReference>
<dbReference type="Gene3D" id="3.30.200.20">
    <property type="entry name" value="Phosphorylase Kinase, domain 1"/>
    <property type="match status" value="1"/>
</dbReference>
<feature type="compositionally biased region" description="Basic residues" evidence="7">
    <location>
        <begin position="399"/>
        <end position="412"/>
    </location>
</feature>
<evidence type="ECO:0000256" key="1">
    <source>
        <dbReference type="ARBA" id="ARBA00022527"/>
    </source>
</evidence>
<keyword evidence="2" id="KW-0808">Transferase</keyword>
<dbReference type="Gene3D" id="1.10.510.10">
    <property type="entry name" value="Transferase(Phosphotransferase) domain 1"/>
    <property type="match status" value="1"/>
</dbReference>
<dbReference type="InterPro" id="IPR017441">
    <property type="entry name" value="Protein_kinase_ATP_BS"/>
</dbReference>
<evidence type="ECO:0000256" key="6">
    <source>
        <dbReference type="PROSITE-ProRule" id="PRU10141"/>
    </source>
</evidence>
<dbReference type="FunFam" id="1.10.510.10:FF:000469">
    <property type="entry name" value="Serine/threonine-protein kinase 32B"/>
    <property type="match status" value="1"/>
</dbReference>
<comment type="caution">
    <text evidence="10">The sequence shown here is derived from an EMBL/GenBank/DDBJ whole genome shotgun (WGS) entry which is preliminary data.</text>
</comment>
<dbReference type="InterPro" id="IPR008271">
    <property type="entry name" value="Ser/Thr_kinase_AS"/>
</dbReference>
<proteinExistence type="predicted"/>
<evidence type="ECO:0000256" key="2">
    <source>
        <dbReference type="ARBA" id="ARBA00022679"/>
    </source>
</evidence>
<feature type="region of interest" description="Disordered" evidence="7">
    <location>
        <begin position="399"/>
        <end position="439"/>
    </location>
</feature>
<protein>
    <recommendedName>
        <fullName evidence="12">AGC/YANK protein kinase</fullName>
    </recommendedName>
</protein>
<evidence type="ECO:0000256" key="5">
    <source>
        <dbReference type="ARBA" id="ARBA00022840"/>
    </source>
</evidence>
<keyword evidence="5 6" id="KW-0067">ATP-binding</keyword>
<evidence type="ECO:0000259" key="8">
    <source>
        <dbReference type="PROSITE" id="PS50011"/>
    </source>
</evidence>
<dbReference type="PROSITE" id="PS50011">
    <property type="entry name" value="PROTEIN_KINASE_DOM"/>
    <property type="match status" value="1"/>
</dbReference>
<feature type="region of interest" description="Disordered" evidence="7">
    <location>
        <begin position="507"/>
        <end position="547"/>
    </location>
</feature>
<keyword evidence="3 6" id="KW-0547">Nucleotide-binding</keyword>
<dbReference type="InterPro" id="IPR000961">
    <property type="entry name" value="AGC-kinase_C"/>
</dbReference>
<gene>
    <name evidence="10" type="ORF">INT45_012161</name>
</gene>
<accession>A0A8H7S8M8</accession>
<keyword evidence="1" id="KW-0723">Serine/threonine-protein kinase</keyword>
<reference evidence="10 11" key="1">
    <citation type="submission" date="2020-12" db="EMBL/GenBank/DDBJ databases">
        <title>Metabolic potential, ecology and presence of endohyphal bacteria is reflected in genomic diversity of Mucoromycotina.</title>
        <authorList>
            <person name="Muszewska A."/>
            <person name="Okrasinska A."/>
            <person name="Steczkiewicz K."/>
            <person name="Drgas O."/>
            <person name="Orlowska M."/>
            <person name="Perlinska-Lenart U."/>
            <person name="Aleksandrzak-Piekarczyk T."/>
            <person name="Szatraj K."/>
            <person name="Zielenkiewicz U."/>
            <person name="Pilsyk S."/>
            <person name="Malc E."/>
            <person name="Mieczkowski P."/>
            <person name="Kruszewska J.S."/>
            <person name="Biernat P."/>
            <person name="Pawlowska J."/>
        </authorList>
    </citation>
    <scope>NUCLEOTIDE SEQUENCE [LARGE SCALE GENOMIC DNA]</scope>
    <source>
        <strain evidence="10 11">CBS 142.35</strain>
    </source>
</reference>
<dbReference type="GO" id="GO:0005524">
    <property type="term" value="F:ATP binding"/>
    <property type="evidence" value="ECO:0007669"/>
    <property type="project" value="UniProtKB-UniRule"/>
</dbReference>
<evidence type="ECO:0000256" key="7">
    <source>
        <dbReference type="SAM" id="MobiDB-lite"/>
    </source>
</evidence>
<dbReference type="SUPFAM" id="SSF56112">
    <property type="entry name" value="Protein kinase-like (PK-like)"/>
    <property type="match status" value="1"/>
</dbReference>
<organism evidence="10 11">
    <name type="scientific">Circinella minor</name>
    <dbReference type="NCBI Taxonomy" id="1195481"/>
    <lineage>
        <taxon>Eukaryota</taxon>
        <taxon>Fungi</taxon>
        <taxon>Fungi incertae sedis</taxon>
        <taxon>Mucoromycota</taxon>
        <taxon>Mucoromycotina</taxon>
        <taxon>Mucoromycetes</taxon>
        <taxon>Mucorales</taxon>
        <taxon>Lichtheimiaceae</taxon>
        <taxon>Circinella</taxon>
    </lineage>
</organism>
<evidence type="ECO:0000256" key="4">
    <source>
        <dbReference type="ARBA" id="ARBA00022777"/>
    </source>
</evidence>
<dbReference type="GO" id="GO:0004703">
    <property type="term" value="F:G protein-coupled receptor kinase activity"/>
    <property type="evidence" value="ECO:0007669"/>
    <property type="project" value="TreeGrafter"/>
</dbReference>
<feature type="domain" description="Protein kinase" evidence="8">
    <location>
        <begin position="1"/>
        <end position="255"/>
    </location>
</feature>
<dbReference type="Proteomes" id="UP000646827">
    <property type="component" value="Unassembled WGS sequence"/>
</dbReference>
<dbReference type="AlphaFoldDB" id="A0A8H7S8M8"/>